<sequence>MKGMKNIMYMGLALGMLFYAVPRMDIRSGFTLPTIFGIVWVMFALVIIAAHLHEILGVDDETKRELAKVKHMKKWQLEQMLQGKRKMLQFKKMR</sequence>
<evidence type="ECO:0000313" key="2">
    <source>
        <dbReference type="EMBL" id="NOU92333.1"/>
    </source>
</evidence>
<comment type="caution">
    <text evidence="2">The sequence shown here is derived from an EMBL/GenBank/DDBJ whole genome shotgun (WGS) entry which is preliminary data.</text>
</comment>
<keyword evidence="1" id="KW-0472">Membrane</keyword>
<evidence type="ECO:0000256" key="1">
    <source>
        <dbReference type="SAM" id="Phobius"/>
    </source>
</evidence>
<keyword evidence="1" id="KW-0812">Transmembrane</keyword>
<dbReference type="AlphaFoldDB" id="A0A972JZY5"/>
<gene>
    <name evidence="2" type="ORF">GC093_03655</name>
</gene>
<protein>
    <submittedName>
        <fullName evidence="2">Uncharacterized protein</fullName>
    </submittedName>
</protein>
<reference evidence="2" key="1">
    <citation type="submission" date="2019-10" db="EMBL/GenBank/DDBJ databases">
        <title>Description of Paenibacillus glebae sp. nov.</title>
        <authorList>
            <person name="Carlier A."/>
            <person name="Qi S."/>
        </authorList>
    </citation>
    <scope>NUCLEOTIDE SEQUENCE</scope>
    <source>
        <strain evidence="2">LMG 31456</strain>
    </source>
</reference>
<keyword evidence="3" id="KW-1185">Reference proteome</keyword>
<dbReference type="Proteomes" id="UP000641588">
    <property type="component" value="Unassembled WGS sequence"/>
</dbReference>
<name>A0A972JZY5_9BACL</name>
<dbReference type="EMBL" id="WHOD01000013">
    <property type="protein sequence ID" value="NOU92333.1"/>
    <property type="molecule type" value="Genomic_DNA"/>
</dbReference>
<accession>A0A972JZY5</accession>
<proteinExistence type="predicted"/>
<feature type="transmembrane region" description="Helical" evidence="1">
    <location>
        <begin position="7"/>
        <end position="24"/>
    </location>
</feature>
<feature type="transmembrane region" description="Helical" evidence="1">
    <location>
        <begin position="30"/>
        <end position="52"/>
    </location>
</feature>
<keyword evidence="1" id="KW-1133">Transmembrane helix</keyword>
<evidence type="ECO:0000313" key="3">
    <source>
        <dbReference type="Proteomes" id="UP000641588"/>
    </source>
</evidence>
<organism evidence="2 3">
    <name type="scientific">Paenibacillus foliorum</name>
    <dbReference type="NCBI Taxonomy" id="2654974"/>
    <lineage>
        <taxon>Bacteria</taxon>
        <taxon>Bacillati</taxon>
        <taxon>Bacillota</taxon>
        <taxon>Bacilli</taxon>
        <taxon>Bacillales</taxon>
        <taxon>Paenibacillaceae</taxon>
        <taxon>Paenibacillus</taxon>
    </lineage>
</organism>